<dbReference type="EMBL" id="WOCE01000015">
    <property type="protein sequence ID" value="KAE9598220.1"/>
    <property type="molecule type" value="Genomic_DNA"/>
</dbReference>
<keyword evidence="3" id="KW-1185">Reference proteome</keyword>
<organism evidence="2 3">
    <name type="scientific">Lupinus albus</name>
    <name type="common">White lupine</name>
    <name type="synonym">Lupinus termis</name>
    <dbReference type="NCBI Taxonomy" id="3870"/>
    <lineage>
        <taxon>Eukaryota</taxon>
        <taxon>Viridiplantae</taxon>
        <taxon>Streptophyta</taxon>
        <taxon>Embryophyta</taxon>
        <taxon>Tracheophyta</taxon>
        <taxon>Spermatophyta</taxon>
        <taxon>Magnoliopsida</taxon>
        <taxon>eudicotyledons</taxon>
        <taxon>Gunneridae</taxon>
        <taxon>Pentapetalae</taxon>
        <taxon>rosids</taxon>
        <taxon>fabids</taxon>
        <taxon>Fabales</taxon>
        <taxon>Fabaceae</taxon>
        <taxon>Papilionoideae</taxon>
        <taxon>50 kb inversion clade</taxon>
        <taxon>genistoids sensu lato</taxon>
        <taxon>core genistoids</taxon>
        <taxon>Genisteae</taxon>
        <taxon>Lupinus</taxon>
    </lineage>
</organism>
<accession>A0A6A4P896</accession>
<dbReference type="GO" id="GO:0016020">
    <property type="term" value="C:membrane"/>
    <property type="evidence" value="ECO:0007669"/>
    <property type="project" value="TreeGrafter"/>
</dbReference>
<gene>
    <name evidence="2" type="ORF">Lalb_Chr15g0078221</name>
</gene>
<keyword evidence="1" id="KW-0812">Transmembrane</keyword>
<dbReference type="PANTHER" id="PTHR23012:SF180">
    <property type="entry name" value="RING_FYVE_PHD ZINC FINGER SUPERFAMILY PROTEIN"/>
    <property type="match status" value="1"/>
</dbReference>
<dbReference type="GO" id="GO:0004842">
    <property type="term" value="F:ubiquitin-protein transferase activity"/>
    <property type="evidence" value="ECO:0007669"/>
    <property type="project" value="TreeGrafter"/>
</dbReference>
<dbReference type="InterPro" id="IPR022143">
    <property type="entry name" value="DUF3675"/>
</dbReference>
<proteinExistence type="predicted"/>
<evidence type="ECO:0000256" key="1">
    <source>
        <dbReference type="SAM" id="Phobius"/>
    </source>
</evidence>
<keyword evidence="1" id="KW-1133">Transmembrane helix</keyword>
<dbReference type="Pfam" id="PF12428">
    <property type="entry name" value="DUF3675"/>
    <property type="match status" value="1"/>
</dbReference>
<comment type="caution">
    <text evidence="2">The sequence shown here is derived from an EMBL/GenBank/DDBJ whole genome shotgun (WGS) entry which is preliminary data.</text>
</comment>
<evidence type="ECO:0000313" key="3">
    <source>
        <dbReference type="Proteomes" id="UP000447434"/>
    </source>
</evidence>
<sequence length="103" mass="11651">MEEGVTLDSECDTNPSHFRSLAITIIIVLLLRHLLAVCTNGTEDYPFTMFTVVILKASGIIIPMYIIIRIVGAIQNSIQHHHQDYNYHTPIADANEENHLSYD</sequence>
<keyword evidence="1" id="KW-0472">Membrane</keyword>
<dbReference type="InterPro" id="IPR033275">
    <property type="entry name" value="MARCH-like"/>
</dbReference>
<dbReference type="AlphaFoldDB" id="A0A6A4P896"/>
<evidence type="ECO:0000313" key="2">
    <source>
        <dbReference type="EMBL" id="KAE9598220.1"/>
    </source>
</evidence>
<dbReference type="Proteomes" id="UP000447434">
    <property type="component" value="Chromosome 15"/>
</dbReference>
<name>A0A6A4P896_LUPAL</name>
<dbReference type="GO" id="GO:0016567">
    <property type="term" value="P:protein ubiquitination"/>
    <property type="evidence" value="ECO:0007669"/>
    <property type="project" value="TreeGrafter"/>
</dbReference>
<feature type="transmembrane region" description="Helical" evidence="1">
    <location>
        <begin position="17"/>
        <end position="35"/>
    </location>
</feature>
<reference evidence="3" key="1">
    <citation type="journal article" date="2020" name="Nat. Commun.">
        <title>Genome sequence of the cluster root forming white lupin.</title>
        <authorList>
            <person name="Hufnagel B."/>
            <person name="Marques A."/>
            <person name="Soriano A."/>
            <person name="Marques L."/>
            <person name="Divol F."/>
            <person name="Doumas P."/>
            <person name="Sallet E."/>
            <person name="Mancinotti D."/>
            <person name="Carrere S."/>
            <person name="Marande W."/>
            <person name="Arribat S."/>
            <person name="Keller J."/>
            <person name="Huneau C."/>
            <person name="Blein T."/>
            <person name="Aime D."/>
            <person name="Laguerre M."/>
            <person name="Taylor J."/>
            <person name="Schubert V."/>
            <person name="Nelson M."/>
            <person name="Geu-Flores F."/>
            <person name="Crespi M."/>
            <person name="Gallardo-Guerrero K."/>
            <person name="Delaux P.-M."/>
            <person name="Salse J."/>
            <person name="Berges H."/>
            <person name="Guyot R."/>
            <person name="Gouzy J."/>
            <person name="Peret B."/>
        </authorList>
    </citation>
    <scope>NUCLEOTIDE SEQUENCE [LARGE SCALE GENOMIC DNA]</scope>
    <source>
        <strain evidence="3">cv. Amiga</strain>
    </source>
</reference>
<dbReference type="PANTHER" id="PTHR23012">
    <property type="entry name" value="RING/FYVE/PHD ZINC FINGER DOMAIN-CONTAINING"/>
    <property type="match status" value="1"/>
</dbReference>
<protein>
    <submittedName>
        <fullName evidence="2">Putative E3 ubiquitin-protein ligase MARCH</fullName>
    </submittedName>
</protein>
<feature type="transmembrane region" description="Helical" evidence="1">
    <location>
        <begin position="47"/>
        <end position="68"/>
    </location>
</feature>